<dbReference type="InterPro" id="IPR001789">
    <property type="entry name" value="Sig_transdc_resp-reg_receiver"/>
</dbReference>
<feature type="modified residue" description="4-aspartylphosphate" evidence="6">
    <location>
        <position position="51"/>
    </location>
</feature>
<dbReference type="SUPFAM" id="SSF52172">
    <property type="entry name" value="CheY-like"/>
    <property type="match status" value="1"/>
</dbReference>
<organism evidence="10 11">
    <name type="scientific">Photobacterium galatheae</name>
    <dbReference type="NCBI Taxonomy" id="1654360"/>
    <lineage>
        <taxon>Bacteria</taxon>
        <taxon>Pseudomonadati</taxon>
        <taxon>Pseudomonadota</taxon>
        <taxon>Gammaproteobacteria</taxon>
        <taxon>Vibrionales</taxon>
        <taxon>Vibrionaceae</taxon>
        <taxon>Photobacterium</taxon>
    </lineage>
</organism>
<evidence type="ECO:0000259" key="8">
    <source>
        <dbReference type="PROSITE" id="PS50110"/>
    </source>
</evidence>
<evidence type="ECO:0000313" key="11">
    <source>
        <dbReference type="Proteomes" id="UP000027192"/>
    </source>
</evidence>
<feature type="DNA-binding region" description="OmpR/PhoB-type" evidence="7">
    <location>
        <begin position="124"/>
        <end position="218"/>
    </location>
</feature>
<dbReference type="CDD" id="cd17624">
    <property type="entry name" value="REC_OmpR_PmrA-like"/>
    <property type="match status" value="1"/>
</dbReference>
<dbReference type="Pfam" id="PF00072">
    <property type="entry name" value="Response_reg"/>
    <property type="match status" value="1"/>
</dbReference>
<dbReference type="CDD" id="cd00383">
    <property type="entry name" value="trans_reg_C"/>
    <property type="match status" value="1"/>
</dbReference>
<dbReference type="InterPro" id="IPR011006">
    <property type="entry name" value="CheY-like_superfamily"/>
</dbReference>
<evidence type="ECO:0000313" key="10">
    <source>
        <dbReference type="EMBL" id="KDM93187.1"/>
    </source>
</evidence>
<dbReference type="Gene3D" id="1.10.10.10">
    <property type="entry name" value="Winged helix-like DNA-binding domain superfamily/Winged helix DNA-binding domain"/>
    <property type="match status" value="1"/>
</dbReference>
<dbReference type="InterPro" id="IPR039420">
    <property type="entry name" value="WalR-like"/>
</dbReference>
<dbReference type="PROSITE" id="PS50110">
    <property type="entry name" value="RESPONSE_REGULATORY"/>
    <property type="match status" value="1"/>
</dbReference>
<dbReference type="EMBL" id="JMIB01000004">
    <property type="protein sequence ID" value="KDM93187.1"/>
    <property type="molecule type" value="Genomic_DNA"/>
</dbReference>
<evidence type="ECO:0000256" key="7">
    <source>
        <dbReference type="PROSITE-ProRule" id="PRU01091"/>
    </source>
</evidence>
<keyword evidence="1 6" id="KW-0597">Phosphoprotein</keyword>
<evidence type="ECO:0000256" key="1">
    <source>
        <dbReference type="ARBA" id="ARBA00022553"/>
    </source>
</evidence>
<dbReference type="InterPro" id="IPR036388">
    <property type="entry name" value="WH-like_DNA-bd_sf"/>
</dbReference>
<feature type="domain" description="OmpR/PhoB-type" evidence="9">
    <location>
        <begin position="124"/>
        <end position="218"/>
    </location>
</feature>
<keyword evidence="2" id="KW-0902">Two-component regulatory system</keyword>
<dbReference type="PANTHER" id="PTHR48111">
    <property type="entry name" value="REGULATOR OF RPOS"/>
    <property type="match status" value="1"/>
</dbReference>
<evidence type="ECO:0000256" key="2">
    <source>
        <dbReference type="ARBA" id="ARBA00023012"/>
    </source>
</evidence>
<dbReference type="OrthoDB" id="4127888at2"/>
<dbReference type="AlphaFoldDB" id="A0A066RZV8"/>
<dbReference type="GO" id="GO:0005829">
    <property type="term" value="C:cytosol"/>
    <property type="evidence" value="ECO:0007669"/>
    <property type="project" value="TreeGrafter"/>
</dbReference>
<dbReference type="PANTHER" id="PTHR48111:SF75">
    <property type="entry name" value="TRANSCRIPTIONAL REGULATORY PROTEIN BASR"/>
    <property type="match status" value="1"/>
</dbReference>
<keyword evidence="11" id="KW-1185">Reference proteome</keyword>
<keyword evidence="3" id="KW-0805">Transcription regulation</keyword>
<keyword evidence="5" id="KW-0804">Transcription</keyword>
<dbReference type="GO" id="GO:0006355">
    <property type="term" value="P:regulation of DNA-templated transcription"/>
    <property type="evidence" value="ECO:0007669"/>
    <property type="project" value="InterPro"/>
</dbReference>
<feature type="domain" description="Response regulatory" evidence="8">
    <location>
        <begin position="2"/>
        <end position="116"/>
    </location>
</feature>
<dbReference type="SMART" id="SM00862">
    <property type="entry name" value="Trans_reg_C"/>
    <property type="match status" value="1"/>
</dbReference>
<dbReference type="SMART" id="SM00448">
    <property type="entry name" value="REC"/>
    <property type="match status" value="1"/>
</dbReference>
<dbReference type="GO" id="GO:0000976">
    <property type="term" value="F:transcription cis-regulatory region binding"/>
    <property type="evidence" value="ECO:0007669"/>
    <property type="project" value="TreeGrafter"/>
</dbReference>
<evidence type="ECO:0000256" key="6">
    <source>
        <dbReference type="PROSITE-ProRule" id="PRU00169"/>
    </source>
</evidence>
<gene>
    <name evidence="10" type="ORF">EA58_03070</name>
</gene>
<dbReference type="GO" id="GO:0032993">
    <property type="term" value="C:protein-DNA complex"/>
    <property type="evidence" value="ECO:0007669"/>
    <property type="project" value="TreeGrafter"/>
</dbReference>
<dbReference type="Proteomes" id="UP000027192">
    <property type="component" value="Unassembled WGS sequence"/>
</dbReference>
<sequence>MRILLIEDDVMLGESMVASLSRRGYTVDWLQRGQGVELALKTEDFLAVILDLTLPDIDGLQVLRHIRRAGHQVPVMILTARDGIDDRVKGLDGGADDYLVKPFALEELLARLRVMIRRLSGSTETEIQLGELTLSLDNNAVSFQGKPVKLTRNEFKILSTLVAQAGRVMSKDRLQQALHGWDDSASDNAIEVHIHNLRKKLGSSLIKNIRGVGYIIENR</sequence>
<dbReference type="Pfam" id="PF00486">
    <property type="entry name" value="Trans_reg_C"/>
    <property type="match status" value="1"/>
</dbReference>
<evidence type="ECO:0000256" key="3">
    <source>
        <dbReference type="ARBA" id="ARBA00023015"/>
    </source>
</evidence>
<protein>
    <submittedName>
        <fullName evidence="10">XRE family transcriptional regulator</fullName>
    </submittedName>
</protein>
<dbReference type="RefSeq" id="WP_036748735.1">
    <property type="nucleotide sequence ID" value="NZ_JAGSGC010000002.1"/>
</dbReference>
<dbReference type="FunFam" id="3.40.50.2300:FF:000002">
    <property type="entry name" value="DNA-binding response regulator PhoP"/>
    <property type="match status" value="1"/>
</dbReference>
<evidence type="ECO:0000256" key="4">
    <source>
        <dbReference type="ARBA" id="ARBA00023125"/>
    </source>
</evidence>
<dbReference type="GO" id="GO:0000156">
    <property type="term" value="F:phosphorelay response regulator activity"/>
    <property type="evidence" value="ECO:0007669"/>
    <property type="project" value="TreeGrafter"/>
</dbReference>
<dbReference type="Gene3D" id="6.10.250.690">
    <property type="match status" value="1"/>
</dbReference>
<reference evidence="10 11" key="1">
    <citation type="submission" date="2014-04" db="EMBL/GenBank/DDBJ databases">
        <title>Draft genome sequence of Photobacterium halotolerans S2753: a solonamide, ngercheumicin and holomycin producer.</title>
        <authorList>
            <person name="Machado H.R."/>
            <person name="Gram L."/>
        </authorList>
    </citation>
    <scope>NUCLEOTIDE SEQUENCE [LARGE SCALE GENOMIC DNA]</scope>
    <source>
        <strain evidence="10 11">S2753</strain>
    </source>
</reference>
<dbReference type="Gene3D" id="3.40.50.2300">
    <property type="match status" value="1"/>
</dbReference>
<proteinExistence type="predicted"/>
<dbReference type="PROSITE" id="PS51755">
    <property type="entry name" value="OMPR_PHOB"/>
    <property type="match status" value="1"/>
</dbReference>
<evidence type="ECO:0000256" key="5">
    <source>
        <dbReference type="ARBA" id="ARBA00023163"/>
    </source>
</evidence>
<name>A0A066RZV8_9GAMM</name>
<dbReference type="InterPro" id="IPR001867">
    <property type="entry name" value="OmpR/PhoB-type_DNA-bd"/>
</dbReference>
<dbReference type="STRING" id="1654360.EA58_03070"/>
<comment type="caution">
    <text evidence="10">The sequence shown here is derived from an EMBL/GenBank/DDBJ whole genome shotgun (WGS) entry which is preliminary data.</text>
</comment>
<keyword evidence="4 7" id="KW-0238">DNA-binding</keyword>
<evidence type="ECO:0000259" key="9">
    <source>
        <dbReference type="PROSITE" id="PS51755"/>
    </source>
</evidence>
<accession>A0A066RZV8</accession>